<feature type="compositionally biased region" description="Basic and acidic residues" evidence="1">
    <location>
        <begin position="730"/>
        <end position="755"/>
    </location>
</feature>
<dbReference type="EMBL" id="JAAOAN010000215">
    <property type="protein sequence ID" value="KAF5716031.1"/>
    <property type="molecule type" value="Genomic_DNA"/>
</dbReference>
<evidence type="ECO:0000313" key="4">
    <source>
        <dbReference type="Proteomes" id="UP000544331"/>
    </source>
</evidence>
<keyword evidence="4" id="KW-1185">Reference proteome</keyword>
<accession>A0A8H5YRJ1</accession>
<feature type="region of interest" description="Disordered" evidence="1">
    <location>
        <begin position="596"/>
        <end position="618"/>
    </location>
</feature>
<feature type="region of interest" description="Disordered" evidence="1">
    <location>
        <begin position="720"/>
        <end position="768"/>
    </location>
</feature>
<feature type="transmembrane region" description="Helical" evidence="2">
    <location>
        <begin position="33"/>
        <end position="53"/>
    </location>
</feature>
<keyword evidence="2" id="KW-0472">Membrane</keyword>
<name>A0A8H5YRJ1_9HYPO</name>
<dbReference type="PANTHER" id="PTHR35394:SF5">
    <property type="entry name" value="DUF3176 DOMAIN-CONTAINING PROTEIN"/>
    <property type="match status" value="1"/>
</dbReference>
<dbReference type="InterPro" id="IPR021514">
    <property type="entry name" value="DUF3176"/>
</dbReference>
<evidence type="ECO:0000256" key="2">
    <source>
        <dbReference type="SAM" id="Phobius"/>
    </source>
</evidence>
<dbReference type="OrthoDB" id="5242705at2759"/>
<evidence type="ECO:0000256" key="1">
    <source>
        <dbReference type="SAM" id="MobiDB-lite"/>
    </source>
</evidence>
<protein>
    <submittedName>
        <fullName evidence="3">Uncharacterized protein</fullName>
    </submittedName>
</protein>
<keyword evidence="2" id="KW-0812">Transmembrane</keyword>
<reference evidence="3 4" key="1">
    <citation type="submission" date="2020-05" db="EMBL/GenBank/DDBJ databases">
        <title>Identification and distribution of gene clusters putatively required for synthesis of sphingolipid metabolism inhibitors in phylogenetically diverse species of the filamentous fungus Fusarium.</title>
        <authorList>
            <person name="Kim H.-S."/>
            <person name="Busman M."/>
            <person name="Brown D.W."/>
            <person name="Divon H."/>
            <person name="Uhlig S."/>
            <person name="Proctor R.H."/>
        </authorList>
    </citation>
    <scope>NUCLEOTIDE SEQUENCE [LARGE SCALE GENOMIC DNA]</scope>
    <source>
        <strain evidence="3 4">NRRL 66235</strain>
    </source>
</reference>
<sequence length="768" mass="85193">METFSRQHKHHDINITTKDVSSLKAKPGPIRSWLWETLSLLLALGLLIATIVIPAQNNNRVLKPWPYDISLNTIIAILSTFMRASMLLVVAELIGQMGWNAIQKPRPVSDLHHFNNASRGILGALKLFWTVPPRLTSIIAALVIIISPAITPFAQQSVSTVPCARTVEGAQASLPISHFVPAFNSTFKVGAASIELSGDMKVAMMNGLVNPTGKDTAIAATCSTGNCTFPSNSQGITHSSVAMCSACIDTSEFIQLNISKTNTNGDEGYAGKVYNYTLPNGQWLQAVRRSQVMVMSGDLEWALDTPNSRFAQLAKVAISNITTLSFTQQGCNVTTSTNATCPEDRLASKAPVSLRYQYAVATSCALYPCIKKYYGKVDRGSLIEKVVEEQPIDYNRAADDETGDRVGVQTPCLIDGKEYKLANFSQTKDPSDSETIIPVDRTNYTVPHQCVYRLTFEYRQALRRFIEKTLFNTVCFANYGGGAKDQLDCGDQWWLPPLYNSTFEGLNASFDLFTTAITNNFRKQGIQAIRGRTLEDRTLEKNDKASGQATEMAICTVFDWRPLVLPPTDTNAMNEPANLSKESQWRASTHMFRGTDDRDDTPAWPPAKFNDDPSSVPNDEAYNIPYDPASKKANTSVFKLYYDSGQNKRSNVPPPKLVAKRYIPRNQSGVKVEEVWVIDMPLSGQTAKANSAGYLHANEKDIVRDILLFLTEYLPVQPGGELPKHLQQPNDRRPSHDSCQEDQQRHDKAPQRDLLSRSQRNLPRHIGS</sequence>
<dbReference type="PANTHER" id="PTHR35394">
    <property type="entry name" value="DUF3176 DOMAIN-CONTAINING PROTEIN"/>
    <property type="match status" value="1"/>
</dbReference>
<evidence type="ECO:0000313" key="3">
    <source>
        <dbReference type="EMBL" id="KAF5716031.1"/>
    </source>
</evidence>
<dbReference type="Proteomes" id="UP000544331">
    <property type="component" value="Unassembled WGS sequence"/>
</dbReference>
<comment type="caution">
    <text evidence="3">The sequence shown here is derived from an EMBL/GenBank/DDBJ whole genome shotgun (WGS) entry which is preliminary data.</text>
</comment>
<feature type="transmembrane region" description="Helical" evidence="2">
    <location>
        <begin position="135"/>
        <end position="154"/>
    </location>
</feature>
<dbReference type="Pfam" id="PF11374">
    <property type="entry name" value="DUF3176"/>
    <property type="match status" value="1"/>
</dbReference>
<dbReference type="AlphaFoldDB" id="A0A8H5YRJ1"/>
<gene>
    <name evidence="3" type="ORF">FMUND_6543</name>
</gene>
<organism evidence="3 4">
    <name type="scientific">Fusarium mundagurra</name>
    <dbReference type="NCBI Taxonomy" id="1567541"/>
    <lineage>
        <taxon>Eukaryota</taxon>
        <taxon>Fungi</taxon>
        <taxon>Dikarya</taxon>
        <taxon>Ascomycota</taxon>
        <taxon>Pezizomycotina</taxon>
        <taxon>Sordariomycetes</taxon>
        <taxon>Hypocreomycetidae</taxon>
        <taxon>Hypocreales</taxon>
        <taxon>Nectriaceae</taxon>
        <taxon>Fusarium</taxon>
        <taxon>Fusarium fujikuroi species complex</taxon>
    </lineage>
</organism>
<feature type="transmembrane region" description="Helical" evidence="2">
    <location>
        <begin position="73"/>
        <end position="94"/>
    </location>
</feature>
<proteinExistence type="predicted"/>
<keyword evidence="2" id="KW-1133">Transmembrane helix</keyword>